<feature type="transmembrane region" description="Helical" evidence="1">
    <location>
        <begin position="59"/>
        <end position="92"/>
    </location>
</feature>
<keyword evidence="1" id="KW-1133">Transmembrane helix</keyword>
<sequence length="232" mass="25501">MNLDTLFTDLASPNAEGIPGPAEVALAMLISIGLNLLIGSLYRKTYQGTRYSQDFVQTLIVIGVVTTILIMVVSGNGAIAFGMFAAFSVIRFRRTLGQSRDLAFVFFAMAIGMVVGARLYLMACIITVIVGLAIYLLTKTNAFAARRASHMMTLRLTNDHDFEELLNPIFESFTVRTQLLRISSVQAGMMTELRYGLQLKDNMRTVDLLEAVQAATGNNRVVIAPTEKEFDS</sequence>
<keyword evidence="1" id="KW-0812">Transmembrane</keyword>
<keyword evidence="3" id="KW-1185">Reference proteome</keyword>
<dbReference type="Proteomes" id="UP000658278">
    <property type="component" value="Unassembled WGS sequence"/>
</dbReference>
<dbReference type="Pfam" id="PF16316">
    <property type="entry name" value="DUF4956"/>
    <property type="match status" value="1"/>
</dbReference>
<evidence type="ECO:0000313" key="3">
    <source>
        <dbReference type="Proteomes" id="UP000658278"/>
    </source>
</evidence>
<protein>
    <submittedName>
        <fullName evidence="2">DUF4956 domain-containing protein</fullName>
    </submittedName>
</protein>
<evidence type="ECO:0000313" key="2">
    <source>
        <dbReference type="EMBL" id="MBK1828312.1"/>
    </source>
</evidence>
<dbReference type="RefSeq" id="WP_200281458.1">
    <property type="nucleotide sequence ID" value="NZ_JAENII010000012.1"/>
</dbReference>
<comment type="caution">
    <text evidence="2">The sequence shown here is derived from an EMBL/GenBank/DDBJ whole genome shotgun (WGS) entry which is preliminary data.</text>
</comment>
<evidence type="ECO:0000256" key="1">
    <source>
        <dbReference type="SAM" id="Phobius"/>
    </source>
</evidence>
<proteinExistence type="predicted"/>
<accession>A0A934REZ9</accession>
<dbReference type="InterPro" id="IPR032531">
    <property type="entry name" value="DUF4956"/>
</dbReference>
<feature type="transmembrane region" description="Helical" evidence="1">
    <location>
        <begin position="20"/>
        <end position="38"/>
    </location>
</feature>
<feature type="transmembrane region" description="Helical" evidence="1">
    <location>
        <begin position="104"/>
        <end position="137"/>
    </location>
</feature>
<keyword evidence="1" id="KW-0472">Membrane</keyword>
<reference evidence="2" key="1">
    <citation type="submission" date="2021-01" db="EMBL/GenBank/DDBJ databases">
        <title>Modified the classification status of verrucomicrobia.</title>
        <authorList>
            <person name="Feng X."/>
        </authorList>
    </citation>
    <scope>NUCLEOTIDE SEQUENCE</scope>
    <source>
        <strain evidence="2">KCTC 22201</strain>
    </source>
</reference>
<name>A0A934REZ9_9BACT</name>
<organism evidence="2 3">
    <name type="scientific">Haloferula rosea</name>
    <dbReference type="NCBI Taxonomy" id="490093"/>
    <lineage>
        <taxon>Bacteria</taxon>
        <taxon>Pseudomonadati</taxon>
        <taxon>Verrucomicrobiota</taxon>
        <taxon>Verrucomicrobiia</taxon>
        <taxon>Verrucomicrobiales</taxon>
        <taxon>Verrucomicrobiaceae</taxon>
        <taxon>Haloferula</taxon>
    </lineage>
</organism>
<dbReference type="AlphaFoldDB" id="A0A934REZ9"/>
<gene>
    <name evidence="2" type="ORF">JIN81_14860</name>
</gene>
<dbReference type="EMBL" id="JAENII010000012">
    <property type="protein sequence ID" value="MBK1828312.1"/>
    <property type="molecule type" value="Genomic_DNA"/>
</dbReference>